<name>A0A9P0NWR1_ACAOB</name>
<evidence type="ECO:0000313" key="6">
    <source>
        <dbReference type="Proteomes" id="UP001152888"/>
    </source>
</evidence>
<feature type="transmembrane region" description="Helical" evidence="1">
    <location>
        <begin position="18"/>
        <end position="37"/>
    </location>
</feature>
<evidence type="ECO:0008006" key="7">
    <source>
        <dbReference type="Google" id="ProtNLM"/>
    </source>
</evidence>
<dbReference type="GO" id="GO:0097352">
    <property type="term" value="P:autophagosome maturation"/>
    <property type="evidence" value="ECO:0007669"/>
    <property type="project" value="TreeGrafter"/>
</dbReference>
<keyword evidence="1" id="KW-0472">Membrane</keyword>
<dbReference type="PANTHER" id="PTHR22775">
    <property type="entry name" value="SORTING NEXIN"/>
    <property type="match status" value="1"/>
</dbReference>
<dbReference type="PANTHER" id="PTHR22775:SF44">
    <property type="entry name" value="SORTING NEXIN-14"/>
    <property type="match status" value="1"/>
</dbReference>
<reference evidence="5" key="1">
    <citation type="submission" date="2022-03" db="EMBL/GenBank/DDBJ databases">
        <authorList>
            <person name="Sayadi A."/>
        </authorList>
    </citation>
    <scope>NUCLEOTIDE SEQUENCE</scope>
</reference>
<evidence type="ECO:0000256" key="1">
    <source>
        <dbReference type="SAM" id="Phobius"/>
    </source>
</evidence>
<feature type="domain" description="PX" evidence="3">
    <location>
        <begin position="540"/>
        <end position="656"/>
    </location>
</feature>
<keyword evidence="6" id="KW-1185">Reference proteome</keyword>
<protein>
    <recommendedName>
        <fullName evidence="7">Sorting nexin-14-like</fullName>
    </recommendedName>
</protein>
<dbReference type="SUPFAM" id="SSF48097">
    <property type="entry name" value="Regulator of G-protein signaling, RGS"/>
    <property type="match status" value="1"/>
</dbReference>
<dbReference type="InterPro" id="IPR003114">
    <property type="entry name" value="Phox_assoc"/>
</dbReference>
<dbReference type="Gene3D" id="1.10.167.10">
    <property type="entry name" value="Regulator of G-protein Signalling 4, domain 2"/>
    <property type="match status" value="1"/>
</dbReference>
<sequence>MIAKNVLEIIKLIAKEQFIRFTVIIVTLFVIFLGVTLSPVAAIVIYFSYIFGYVVSGLLLKYRNKTGIYFQRLNSFYKEKFSTKTAIKHSCSICDNLSCRRHQQNASVTPWKHLHISKELNSAVEDFYEQILENFVKSWYTPLTDDTDFINELRYCFRYAVASVVNRILELDVADVIANKLVPCAIKHVEDFLYMQQIAKLRNIRFNEVIIEYMGKRLHIAATNRKSELEYLRHLSAALLVNISPDSYLKCKNYSLIMKEILAGWVFLPLMDVLANPNIINSLVILVITYKSKTITKVQKKEEYVEFLNNYVKVDKKVSSFATNLNKIKNNTELLYAFMQFLKKQDNVNLLQFCLDVDDFNSKLLTPNLPKKQIEELHSDIIKLYNEYIDNSSYNFISCPSSISHDFKKLIDDVYTVDKLSNLSKLLYKAYDHTFTTLENTWLPQFFHSNEFYAYICGSKIIPTYNKHNVRTKKMSEYSNQGAVSKLGVSKLSSGFGKIKGVLRSTQTVEGAFFPLAPQGVEDGTVDDMLLSECKTLFRDLSTWRVTVPSYQASPSSKVIYFYVNVERFDMLSEDNKKSWVVLRKDQDFYTLKSKLVEFHGENIINDSPLPSRKAGSSVENRMVKYEEFLKNLLSKPTLRGSDLLHSFLTTEEDFSIFIAANASNIQDIGNIYQSVAHKLRKEKGQHLDPFMATFLNSTGAGKQKTDKPELAEEGEETYRLGFKFTENIPPPKTYRNHVFNDNFGVQHKNLQETMSGSFNPEGFCECFFYLSKFLIISQSTVEN</sequence>
<dbReference type="AlphaFoldDB" id="A0A9P0NWR1"/>
<dbReference type="InterPro" id="IPR016137">
    <property type="entry name" value="RGS"/>
</dbReference>
<dbReference type="InterPro" id="IPR036305">
    <property type="entry name" value="RGS_sf"/>
</dbReference>
<dbReference type="Proteomes" id="UP001152888">
    <property type="component" value="Unassembled WGS sequence"/>
</dbReference>
<gene>
    <name evidence="5" type="ORF">ACAOBT_LOCUS1305</name>
</gene>
<dbReference type="InterPro" id="IPR044926">
    <property type="entry name" value="RGS_subdomain_2"/>
</dbReference>
<dbReference type="Gene3D" id="3.30.1520.10">
    <property type="entry name" value="Phox-like domain"/>
    <property type="match status" value="1"/>
</dbReference>
<evidence type="ECO:0000259" key="3">
    <source>
        <dbReference type="PROSITE" id="PS50195"/>
    </source>
</evidence>
<dbReference type="SUPFAM" id="SSF64268">
    <property type="entry name" value="PX domain"/>
    <property type="match status" value="1"/>
</dbReference>
<dbReference type="EMBL" id="CAKOFQ010006663">
    <property type="protein sequence ID" value="CAH1955878.1"/>
    <property type="molecule type" value="Genomic_DNA"/>
</dbReference>
<proteinExistence type="predicted"/>
<keyword evidence="1" id="KW-1133">Transmembrane helix</keyword>
<feature type="domain" description="PXA" evidence="4">
    <location>
        <begin position="117"/>
        <end position="292"/>
    </location>
</feature>
<dbReference type="GO" id="GO:0005770">
    <property type="term" value="C:late endosome"/>
    <property type="evidence" value="ECO:0007669"/>
    <property type="project" value="TreeGrafter"/>
</dbReference>
<dbReference type="Pfam" id="PF00787">
    <property type="entry name" value="PX"/>
    <property type="match status" value="1"/>
</dbReference>
<accession>A0A9P0NWR1</accession>
<dbReference type="SMART" id="SM00313">
    <property type="entry name" value="PXA"/>
    <property type="match status" value="1"/>
</dbReference>
<dbReference type="InterPro" id="IPR001683">
    <property type="entry name" value="PX_dom"/>
</dbReference>
<dbReference type="InterPro" id="IPR036871">
    <property type="entry name" value="PX_dom_sf"/>
</dbReference>
<feature type="domain" description="RGS" evidence="2">
    <location>
        <begin position="324"/>
        <end position="456"/>
    </location>
</feature>
<dbReference type="Pfam" id="PF00615">
    <property type="entry name" value="RGS"/>
    <property type="match status" value="1"/>
</dbReference>
<evidence type="ECO:0000259" key="4">
    <source>
        <dbReference type="PROSITE" id="PS51207"/>
    </source>
</evidence>
<dbReference type="SMART" id="SM00315">
    <property type="entry name" value="RGS"/>
    <property type="match status" value="1"/>
</dbReference>
<dbReference type="OrthoDB" id="5957963at2759"/>
<evidence type="ECO:0000313" key="5">
    <source>
        <dbReference type="EMBL" id="CAH1955878.1"/>
    </source>
</evidence>
<dbReference type="Pfam" id="PF02194">
    <property type="entry name" value="PXA"/>
    <property type="match status" value="1"/>
</dbReference>
<dbReference type="PROSITE" id="PS50132">
    <property type="entry name" value="RGS"/>
    <property type="match status" value="1"/>
</dbReference>
<comment type="caution">
    <text evidence="5">The sequence shown here is derived from an EMBL/GenBank/DDBJ whole genome shotgun (WGS) entry which is preliminary data.</text>
</comment>
<dbReference type="PROSITE" id="PS51207">
    <property type="entry name" value="PXA"/>
    <property type="match status" value="1"/>
</dbReference>
<dbReference type="PROSITE" id="PS50195">
    <property type="entry name" value="PX"/>
    <property type="match status" value="1"/>
</dbReference>
<organism evidence="5 6">
    <name type="scientific">Acanthoscelides obtectus</name>
    <name type="common">Bean weevil</name>
    <name type="synonym">Bruchus obtectus</name>
    <dbReference type="NCBI Taxonomy" id="200917"/>
    <lineage>
        <taxon>Eukaryota</taxon>
        <taxon>Metazoa</taxon>
        <taxon>Ecdysozoa</taxon>
        <taxon>Arthropoda</taxon>
        <taxon>Hexapoda</taxon>
        <taxon>Insecta</taxon>
        <taxon>Pterygota</taxon>
        <taxon>Neoptera</taxon>
        <taxon>Endopterygota</taxon>
        <taxon>Coleoptera</taxon>
        <taxon>Polyphaga</taxon>
        <taxon>Cucujiformia</taxon>
        <taxon>Chrysomeloidea</taxon>
        <taxon>Chrysomelidae</taxon>
        <taxon>Bruchinae</taxon>
        <taxon>Bruchini</taxon>
        <taxon>Acanthoscelides</taxon>
    </lineage>
</organism>
<evidence type="ECO:0000259" key="2">
    <source>
        <dbReference type="PROSITE" id="PS50132"/>
    </source>
</evidence>
<dbReference type="GO" id="GO:0035091">
    <property type="term" value="F:phosphatidylinositol binding"/>
    <property type="evidence" value="ECO:0007669"/>
    <property type="project" value="InterPro"/>
</dbReference>
<keyword evidence="1" id="KW-0812">Transmembrane</keyword>